<proteinExistence type="predicted"/>
<accession>A0A2M6XCJ3</accession>
<evidence type="ECO:0000313" key="3">
    <source>
        <dbReference type="Proteomes" id="UP000228996"/>
    </source>
</evidence>
<keyword evidence="1" id="KW-0472">Membrane</keyword>
<name>A0A2M6XCJ3_9BACT</name>
<evidence type="ECO:0000313" key="2">
    <source>
        <dbReference type="EMBL" id="PIU03346.1"/>
    </source>
</evidence>
<gene>
    <name evidence="2" type="ORF">COT44_03955</name>
</gene>
<organism evidence="2 3">
    <name type="scientific">Candidatus Shapirobacteria bacterium CG08_land_8_20_14_0_20_39_18</name>
    <dbReference type="NCBI Taxonomy" id="1974883"/>
    <lineage>
        <taxon>Bacteria</taxon>
        <taxon>Candidatus Shapironibacteriota</taxon>
    </lineage>
</organism>
<dbReference type="AlphaFoldDB" id="A0A2M6XCJ3"/>
<keyword evidence="1" id="KW-0812">Transmembrane</keyword>
<keyword evidence="1" id="KW-1133">Transmembrane helix</keyword>
<dbReference type="Proteomes" id="UP000228996">
    <property type="component" value="Unassembled WGS sequence"/>
</dbReference>
<evidence type="ECO:0000256" key="1">
    <source>
        <dbReference type="SAM" id="Phobius"/>
    </source>
</evidence>
<dbReference type="EMBL" id="PEYO01000018">
    <property type="protein sequence ID" value="PIU03346.1"/>
    <property type="molecule type" value="Genomic_DNA"/>
</dbReference>
<protein>
    <submittedName>
        <fullName evidence="2">Uncharacterized protein</fullName>
    </submittedName>
</protein>
<comment type="caution">
    <text evidence="2">The sequence shown here is derived from an EMBL/GenBank/DDBJ whole genome shotgun (WGS) entry which is preliminary data.</text>
</comment>
<feature type="transmembrane region" description="Helical" evidence="1">
    <location>
        <begin position="12"/>
        <end position="31"/>
    </location>
</feature>
<sequence length="381" mass="42394">MSKKSNKRGSLFSLPFLALLVLVIGLLVVFFNSSEKILFKPKAKGTPKLTISSIDQLQSYVLGIPAGSNFEIEVPAATYSLIFTNAVQAYCNVSRKCGIPISASLVGQQDIASTIGYGTAAPRIPIIIHYYFSVANAKIQANITSCVYSTRACKNVEENSIQTIMNQILDQTFNKYSQYMEPVMIKVYPDSIKAIFMSKVPLPIDPGNFNFNSCQYKITINDYYLNQPPFFSFTAPNDVIVPWPARQEVYVMRDNISNKISVGPFNWNPEFDTGWSFLKQYDNSNKPYYVAMGIVAWDNMAKQLRIACGVWEANPRPTSTLVPTATPIKSKPLPTKYLTPTPGPCPNYERNCVNITKSCPENSTLYSQGQCGAGFRCCVPQ</sequence>
<reference evidence="3" key="1">
    <citation type="submission" date="2017-09" db="EMBL/GenBank/DDBJ databases">
        <title>Depth-based differentiation of microbial function through sediment-hosted aquifers and enrichment of novel symbionts in the deep terrestrial subsurface.</title>
        <authorList>
            <person name="Probst A.J."/>
            <person name="Ladd B."/>
            <person name="Jarett J.K."/>
            <person name="Geller-Mcgrath D.E."/>
            <person name="Sieber C.M.K."/>
            <person name="Emerson J.B."/>
            <person name="Anantharaman K."/>
            <person name="Thomas B.C."/>
            <person name="Malmstrom R."/>
            <person name="Stieglmeier M."/>
            <person name="Klingl A."/>
            <person name="Woyke T."/>
            <person name="Ryan C.M."/>
            <person name="Banfield J.F."/>
        </authorList>
    </citation>
    <scope>NUCLEOTIDE SEQUENCE [LARGE SCALE GENOMIC DNA]</scope>
</reference>